<dbReference type="Pfam" id="PF12224">
    <property type="entry name" value="Amidoligase_2"/>
    <property type="match status" value="1"/>
</dbReference>
<proteinExistence type="predicted"/>
<feature type="compositionally biased region" description="Basic and acidic residues" evidence="1">
    <location>
        <begin position="689"/>
        <end position="708"/>
    </location>
</feature>
<dbReference type="InterPro" id="IPR022025">
    <property type="entry name" value="Amidoligase_2"/>
</dbReference>
<dbReference type="AlphaFoldDB" id="A0A4S9CS94"/>
<accession>A0A4S9CS94</accession>
<reference evidence="2" key="1">
    <citation type="submission" date="2018-10" db="EMBL/GenBank/DDBJ databases">
        <title>Fifty Aureobasidium pullulans genomes reveal a recombining polyextremotolerant generalist.</title>
        <authorList>
            <person name="Gostincar C."/>
            <person name="Turk M."/>
            <person name="Zajc J."/>
            <person name="Gunde-Cimerman N."/>
        </authorList>
    </citation>
    <scope>NUCLEOTIDE SEQUENCE [LARGE SCALE GENOMIC DNA]</scope>
    <source>
        <strain evidence="2">EXF-10085</strain>
    </source>
</reference>
<dbReference type="EMBL" id="QZAS01000017">
    <property type="protein sequence ID" value="THX10383.1"/>
    <property type="molecule type" value="Genomic_DNA"/>
</dbReference>
<organism evidence="2">
    <name type="scientific">Aureobasidium pullulans</name>
    <name type="common">Black yeast</name>
    <name type="synonym">Pullularia pullulans</name>
    <dbReference type="NCBI Taxonomy" id="5580"/>
    <lineage>
        <taxon>Eukaryota</taxon>
        <taxon>Fungi</taxon>
        <taxon>Dikarya</taxon>
        <taxon>Ascomycota</taxon>
        <taxon>Pezizomycotina</taxon>
        <taxon>Dothideomycetes</taxon>
        <taxon>Dothideomycetidae</taxon>
        <taxon>Dothideales</taxon>
        <taxon>Saccotheciaceae</taxon>
        <taxon>Aureobasidium</taxon>
    </lineage>
</organism>
<feature type="compositionally biased region" description="Acidic residues" evidence="1">
    <location>
        <begin position="782"/>
        <end position="796"/>
    </location>
</feature>
<feature type="region of interest" description="Disordered" evidence="1">
    <location>
        <begin position="546"/>
        <end position="750"/>
    </location>
</feature>
<feature type="compositionally biased region" description="Acidic residues" evidence="1">
    <location>
        <begin position="666"/>
        <end position="687"/>
    </location>
</feature>
<gene>
    <name evidence="2" type="ORF">D6D13_05528</name>
</gene>
<feature type="compositionally biased region" description="Basic and acidic residues" evidence="1">
    <location>
        <begin position="556"/>
        <end position="570"/>
    </location>
</feature>
<comment type="caution">
    <text evidence="2">The sequence shown here is derived from an EMBL/GenBank/DDBJ whole genome shotgun (WGS) entry which is preliminary data.</text>
</comment>
<feature type="compositionally biased region" description="Basic and acidic residues" evidence="1">
    <location>
        <begin position="724"/>
        <end position="733"/>
    </location>
</feature>
<name>A0A4S9CS94_AURPU</name>
<dbReference type="PANTHER" id="PTHR36847">
    <property type="entry name" value="AMIDOLIGASE ENZYME"/>
    <property type="match status" value="1"/>
</dbReference>
<evidence type="ECO:0008006" key="3">
    <source>
        <dbReference type="Google" id="ProtNLM"/>
    </source>
</evidence>
<sequence length="911" mass="101486">MSSNIDVDNASAAGQRDNTPSEGLTFGIELEFVALIPKKIAKKHENVPNYVRNLLSKARVARPCDNPKCKKKEHKFFLPVQGNIQGIYSYDLWNVDVDGSVNLENAEDDYDHSISTSGSMELISRVQKFERSSLCPKGQTYPCDNTRVLEWTWREEIKAFTDVLGRAFNKDGYRALVNGRTGFHVHIGQGPRGLPLPVVRGLTGTMLALERCFDSVLPTNRISGDNNRSSDPLPGLEIDGFHALYKPGEVIAHHDFNIGYCRALSCAMFDHIRWEIENTAKGFRNSSATPVDASYSVTTDEVTSIEDYLSSFNVPAWLEYIKSKPTVDEVKNLTGTHAKNVALNCRGLGEFATDNTPTAECRLGAGTLDYTEISAWVDFLGNLTLWTEQTDKDELFDYLVQSWRDPAYTICDLAHKVNASGLTIDHFSYMLSTHPWVRNLYAQDRFDKHTSLVHNPADKLNAVTVIVERNRLAVSGRLAVDEKIRWKLESGRYGQMPTSFLEAQPNNRDLMRPEAKFLHLNEDTENGWVKFMQDYYEKECGLKVTLRENSPPSNSKPEETEKPEWDKWAPEPEDDEKPEVEAKSEGEEKPKDDAEVSEDDASVHGGATEESRGSPIEWASSNGDKDDEAESKTPSGPPPKAPEAPEYELQTPENSPPKTPTAPEAESPEAPETEAPETEDVESEAAESEASKPDSFDLPESKSPEVPESRSPVAPEFEADSDSTESKASKPEPSEAAGSPNKERSLEAEEAPEFVEYEDDQNDNFESAATSPIKEQSSEAQEAQDESVETESEYDSDGFYGIHPALATAYNEIPGQHLSHLESTVLNMPDLPLPPSPCMAAFHELQHDTCERLHNNFFHKVTPETIAAADSKDDAERLLAEYVEAEKQMHVLRTCLMEKGAAIRRLAAKKE</sequence>
<evidence type="ECO:0000256" key="1">
    <source>
        <dbReference type="SAM" id="MobiDB-lite"/>
    </source>
</evidence>
<protein>
    <recommendedName>
        <fullName evidence="3">Amidoligase enzyme</fullName>
    </recommendedName>
</protein>
<evidence type="ECO:0000313" key="2">
    <source>
        <dbReference type="EMBL" id="THX10383.1"/>
    </source>
</evidence>
<feature type="compositionally biased region" description="Basic and acidic residues" evidence="1">
    <location>
        <begin position="579"/>
        <end position="594"/>
    </location>
</feature>
<dbReference type="PANTHER" id="PTHR36847:SF1">
    <property type="entry name" value="AMIDOLIGASE ENZYME"/>
    <property type="match status" value="1"/>
</dbReference>
<feature type="region of interest" description="Disordered" evidence="1">
    <location>
        <begin position="768"/>
        <end position="799"/>
    </location>
</feature>